<accession>A0A6I5RTI3</accession>
<dbReference type="Gene3D" id="2.10.10.20">
    <property type="entry name" value="Carbohydrate-binding module superfamily 5/12"/>
    <property type="match status" value="1"/>
</dbReference>
<dbReference type="EMBL" id="JAAHBT010000194">
    <property type="protein sequence ID" value="NES11055.1"/>
    <property type="molecule type" value="Genomic_DNA"/>
</dbReference>
<dbReference type="Gene3D" id="2.60.40.10">
    <property type="entry name" value="Immunoglobulins"/>
    <property type="match status" value="1"/>
</dbReference>
<dbReference type="Pfam" id="PF13688">
    <property type="entry name" value="Reprolysin_5"/>
    <property type="match status" value="1"/>
</dbReference>
<feature type="chain" id="PRO_5026044026" description="Chitin-binding type-3 domain-containing protein" evidence="1">
    <location>
        <begin position="23"/>
        <end position="620"/>
    </location>
</feature>
<dbReference type="RefSeq" id="WP_163938119.1">
    <property type="nucleotide sequence ID" value="NZ_BMQU01000002.1"/>
</dbReference>
<dbReference type="InterPro" id="IPR013783">
    <property type="entry name" value="Ig-like_fold"/>
</dbReference>
<name>A0A6I5RTI3_9PSED</name>
<dbReference type="AlphaFoldDB" id="A0A6I5RTI3"/>
<sequence length="620" mass="66567">MTRLLKSGVAVLALSVSLLAHAVERPLKALEEESLQQMRSSNNALLRHLASERTTLSILLVQVQGELVAATRQDLQLDLERGVSKVFHKTRVDAQADGILTWQGVTGTAQTQAPDDQNTAFLTRHGAHLVGVVKADGQLYRIEPLGDGRHAVIKVDASKFPEGKDEVVETASAKTPAQSATHTAPATHTTPVVIRVLTLVSNKAFELMPDMDASVANALVMANTGLENSQINVRLENAGVQRIDWTESGSANGTEVLAQLRNSNDPQLGKPARQQREASRADLLSLLTVIPDVCGLAYTALNKDAGVSIVDPKCLSNHTFAHELGHNFGARHDPDQYSAPVTPVYAHGVRWPGHWRSVMAYECPGDASQRCNRVNYWSNAEMRYQGLPLGSADKQDNARVLRDAAPIVAAYYPPLDPSPGLPHVSVSVTGGTVEPATVQLSANATASGNATIRLVEFLRGSDVIGQDSEPPYTFAWNNVAAGVYRLSARASDSVGQHVTSAEQTVTISAAPSGCDYRDPEAEHVTPWEAKDYPAGVKVSAQHAVWVASWATGTAAPSNNDAWSLVSTIPVPWSALRYYAVPNEVHYQGQRYAAKQWVKGTAPAPGSQVWRLLGPCSAIKG</sequence>
<keyword evidence="1" id="KW-0732">Signal</keyword>
<dbReference type="GO" id="GO:0008237">
    <property type="term" value="F:metallopeptidase activity"/>
    <property type="evidence" value="ECO:0007669"/>
    <property type="project" value="InterPro"/>
</dbReference>
<dbReference type="GO" id="GO:0004553">
    <property type="term" value="F:hydrolase activity, hydrolyzing O-glycosyl compounds"/>
    <property type="evidence" value="ECO:0007669"/>
    <property type="project" value="InterPro"/>
</dbReference>
<evidence type="ECO:0008006" key="4">
    <source>
        <dbReference type="Google" id="ProtNLM"/>
    </source>
</evidence>
<comment type="caution">
    <text evidence="2">The sequence shown here is derived from an EMBL/GenBank/DDBJ whole genome shotgun (WGS) entry which is preliminary data.</text>
</comment>
<dbReference type="Pfam" id="PF17957">
    <property type="entry name" value="Big_7"/>
    <property type="match status" value="1"/>
</dbReference>
<dbReference type="Gene3D" id="3.40.390.10">
    <property type="entry name" value="Collagenase (Catalytic Domain)"/>
    <property type="match status" value="1"/>
</dbReference>
<protein>
    <recommendedName>
        <fullName evidence="4">Chitin-binding type-3 domain-containing protein</fullName>
    </recommendedName>
</protein>
<gene>
    <name evidence="2" type="ORF">G3O07_16990</name>
</gene>
<dbReference type="GO" id="GO:0030246">
    <property type="term" value="F:carbohydrate binding"/>
    <property type="evidence" value="ECO:0007669"/>
    <property type="project" value="InterPro"/>
</dbReference>
<keyword evidence="3" id="KW-1185">Reference proteome</keyword>
<dbReference type="GO" id="GO:0005576">
    <property type="term" value="C:extracellular region"/>
    <property type="evidence" value="ECO:0007669"/>
    <property type="project" value="InterPro"/>
</dbReference>
<dbReference type="SUPFAM" id="SSF51055">
    <property type="entry name" value="Carbohydrate binding domain"/>
    <property type="match status" value="1"/>
</dbReference>
<dbReference type="InterPro" id="IPR036573">
    <property type="entry name" value="CBM_sf_5/12"/>
</dbReference>
<reference evidence="2 3" key="1">
    <citation type="submission" date="2020-02" db="EMBL/GenBank/DDBJ databases">
        <title>Broccoli isolated Pseudomonas sp.</title>
        <authorList>
            <person name="Fujikawa T."/>
            <person name="Sawada H."/>
        </authorList>
    </citation>
    <scope>NUCLEOTIDE SEQUENCE [LARGE SCALE GENOMIC DNA]</scope>
    <source>
        <strain evidence="2 3">JCM 32154</strain>
    </source>
</reference>
<dbReference type="InterPro" id="IPR024079">
    <property type="entry name" value="MetalloPept_cat_dom_sf"/>
</dbReference>
<proteinExistence type="predicted"/>
<organism evidence="2 3">
    <name type="scientific">Pseudomonas laurentiana</name>
    <dbReference type="NCBI Taxonomy" id="2364649"/>
    <lineage>
        <taxon>Bacteria</taxon>
        <taxon>Pseudomonadati</taxon>
        <taxon>Pseudomonadota</taxon>
        <taxon>Gammaproteobacteria</taxon>
        <taxon>Pseudomonadales</taxon>
        <taxon>Pseudomonadaceae</taxon>
        <taxon>Pseudomonas</taxon>
    </lineage>
</organism>
<dbReference type="CDD" id="cd12215">
    <property type="entry name" value="ChiC_BD"/>
    <property type="match status" value="1"/>
</dbReference>
<evidence type="ECO:0000256" key="1">
    <source>
        <dbReference type="SAM" id="SignalP"/>
    </source>
</evidence>
<dbReference type="GO" id="GO:0005975">
    <property type="term" value="P:carbohydrate metabolic process"/>
    <property type="evidence" value="ECO:0007669"/>
    <property type="project" value="InterPro"/>
</dbReference>
<feature type="signal peptide" evidence="1">
    <location>
        <begin position="1"/>
        <end position="22"/>
    </location>
</feature>
<dbReference type="Proteomes" id="UP000471751">
    <property type="component" value="Unassembled WGS sequence"/>
</dbReference>
<dbReference type="SUPFAM" id="SSF55486">
    <property type="entry name" value="Metalloproteases ('zincins'), catalytic domain"/>
    <property type="match status" value="1"/>
</dbReference>
<evidence type="ECO:0000313" key="3">
    <source>
        <dbReference type="Proteomes" id="UP000471751"/>
    </source>
</evidence>
<evidence type="ECO:0000313" key="2">
    <source>
        <dbReference type="EMBL" id="NES11055.1"/>
    </source>
</evidence>